<feature type="compositionally biased region" description="Polar residues" evidence="1">
    <location>
        <begin position="1"/>
        <end position="11"/>
    </location>
</feature>
<feature type="compositionally biased region" description="Basic and acidic residues" evidence="1">
    <location>
        <begin position="30"/>
        <end position="52"/>
    </location>
</feature>
<keyword evidence="3" id="KW-1185">Reference proteome</keyword>
<sequence>MTNEASSSSPNNRKRTKTNSEASRQYRQKLKIEKSNLKETLKQKDEEDKETKAELNNCKQVLKFKEIEINKLNEAIVNLKEENKNLKQTLTFKDKEIKESHEKEILSKNETISILVSKNEEITRILASKHEEIKQILLAKNEEILLSKNKGTKISLEDLSHNTDTNTYSSSVSLDTITPNPTLSLNTSHDELNIFYPSYEVGHNSIQISDNPFP</sequence>
<organism evidence="2 3">
    <name type="scientific">Ambispora gerdemannii</name>
    <dbReference type="NCBI Taxonomy" id="144530"/>
    <lineage>
        <taxon>Eukaryota</taxon>
        <taxon>Fungi</taxon>
        <taxon>Fungi incertae sedis</taxon>
        <taxon>Mucoromycota</taxon>
        <taxon>Glomeromycotina</taxon>
        <taxon>Glomeromycetes</taxon>
        <taxon>Archaeosporales</taxon>
        <taxon>Ambisporaceae</taxon>
        <taxon>Ambispora</taxon>
    </lineage>
</organism>
<gene>
    <name evidence="2" type="ORF">AGERDE_LOCUS5791</name>
</gene>
<comment type="caution">
    <text evidence="2">The sequence shown here is derived from an EMBL/GenBank/DDBJ whole genome shotgun (WGS) entry which is preliminary data.</text>
</comment>
<dbReference type="Proteomes" id="UP000789831">
    <property type="component" value="Unassembled WGS sequence"/>
</dbReference>
<proteinExistence type="predicted"/>
<protein>
    <submittedName>
        <fullName evidence="2">7848_t:CDS:1</fullName>
    </submittedName>
</protein>
<reference evidence="2" key="1">
    <citation type="submission" date="2021-06" db="EMBL/GenBank/DDBJ databases">
        <authorList>
            <person name="Kallberg Y."/>
            <person name="Tangrot J."/>
            <person name="Rosling A."/>
        </authorList>
    </citation>
    <scope>NUCLEOTIDE SEQUENCE</scope>
    <source>
        <strain evidence="2">MT106</strain>
    </source>
</reference>
<evidence type="ECO:0000256" key="1">
    <source>
        <dbReference type="SAM" id="MobiDB-lite"/>
    </source>
</evidence>
<evidence type="ECO:0000313" key="3">
    <source>
        <dbReference type="Proteomes" id="UP000789831"/>
    </source>
</evidence>
<name>A0A9N9FGW9_9GLOM</name>
<dbReference type="EMBL" id="CAJVPL010000831">
    <property type="protein sequence ID" value="CAG8532722.1"/>
    <property type="molecule type" value="Genomic_DNA"/>
</dbReference>
<dbReference type="AlphaFoldDB" id="A0A9N9FGW9"/>
<feature type="region of interest" description="Disordered" evidence="1">
    <location>
        <begin position="1"/>
        <end position="52"/>
    </location>
</feature>
<evidence type="ECO:0000313" key="2">
    <source>
        <dbReference type="EMBL" id="CAG8532722.1"/>
    </source>
</evidence>
<accession>A0A9N9FGW9</accession>